<dbReference type="EMBL" id="JBBEGM010000008">
    <property type="protein sequence ID" value="MEJ2863400.1"/>
    <property type="molecule type" value="Genomic_DNA"/>
</dbReference>
<proteinExistence type="predicted"/>
<dbReference type="Proteomes" id="UP001369736">
    <property type="component" value="Unassembled WGS sequence"/>
</dbReference>
<dbReference type="CDD" id="cd00093">
    <property type="entry name" value="HTH_XRE"/>
    <property type="match status" value="1"/>
</dbReference>
<evidence type="ECO:0000259" key="1">
    <source>
        <dbReference type="PROSITE" id="PS50943"/>
    </source>
</evidence>
<dbReference type="InterPro" id="IPR010982">
    <property type="entry name" value="Lambda_DNA-bd_dom_sf"/>
</dbReference>
<dbReference type="Gene3D" id="1.10.260.40">
    <property type="entry name" value="lambda repressor-like DNA-binding domains"/>
    <property type="match status" value="1"/>
</dbReference>
<dbReference type="PROSITE" id="PS50943">
    <property type="entry name" value="HTH_CROC1"/>
    <property type="match status" value="1"/>
</dbReference>
<dbReference type="Pfam" id="PF19054">
    <property type="entry name" value="DUF5753"/>
    <property type="match status" value="1"/>
</dbReference>
<feature type="domain" description="HTH cro/C1-type" evidence="1">
    <location>
        <begin position="18"/>
        <end position="72"/>
    </location>
</feature>
<gene>
    <name evidence="2" type="ORF">WCD58_19690</name>
</gene>
<keyword evidence="3" id="KW-1185">Reference proteome</keyword>
<dbReference type="Pfam" id="PF13560">
    <property type="entry name" value="HTH_31"/>
    <property type="match status" value="1"/>
</dbReference>
<dbReference type="SMART" id="SM00530">
    <property type="entry name" value="HTH_XRE"/>
    <property type="match status" value="1"/>
</dbReference>
<sequence length="285" mass="32135">MPERASATLRRKELGRRLRALRVQKNLAAQDVATFLECSPAKVSRIESGARAVNIRDVRLLCDLYEVEPEARARLEELVRDSKQSSWYQSLDVDYGTYIGLEQSAATISEFQPLLVPGLMQTREYATALIEALVPELPAAVLEERVDARMGRQGILKRDDPPEVHLFIDELAFGRVIGSPEVMAEQTEALVEASRSPAVHIQIIPTSAGAYPGYPFTFALLEFPNDEIPPVAYLEQHEGDLYLERREDIARFRRVLNSLRSVGLSPKESRNRLESHHNRFKTGVI</sequence>
<dbReference type="RefSeq" id="WP_337704763.1">
    <property type="nucleotide sequence ID" value="NZ_JBBEGM010000008.1"/>
</dbReference>
<evidence type="ECO:0000313" key="2">
    <source>
        <dbReference type="EMBL" id="MEJ2863400.1"/>
    </source>
</evidence>
<comment type="caution">
    <text evidence="2">The sequence shown here is derived from an EMBL/GenBank/DDBJ whole genome shotgun (WGS) entry which is preliminary data.</text>
</comment>
<name>A0ABU8M9J7_9PSEU</name>
<dbReference type="InterPro" id="IPR001387">
    <property type="entry name" value="Cro/C1-type_HTH"/>
</dbReference>
<accession>A0ABU8M9J7</accession>
<reference evidence="2 3" key="1">
    <citation type="submission" date="2024-03" db="EMBL/GenBank/DDBJ databases">
        <title>Actinomycetospora sp. OC33-EN07, a novel actinomycete isolated from wild orchid (Aerides multiflora).</title>
        <authorList>
            <person name="Suriyachadkun C."/>
        </authorList>
    </citation>
    <scope>NUCLEOTIDE SEQUENCE [LARGE SCALE GENOMIC DNA]</scope>
    <source>
        <strain evidence="2 3">OC33-EN07</strain>
    </source>
</reference>
<evidence type="ECO:0000313" key="3">
    <source>
        <dbReference type="Proteomes" id="UP001369736"/>
    </source>
</evidence>
<dbReference type="SUPFAM" id="SSF47413">
    <property type="entry name" value="lambda repressor-like DNA-binding domains"/>
    <property type="match status" value="1"/>
</dbReference>
<organism evidence="2 3">
    <name type="scientific">Actinomycetospora flava</name>
    <dbReference type="NCBI Taxonomy" id="3129232"/>
    <lineage>
        <taxon>Bacteria</taxon>
        <taxon>Bacillati</taxon>
        <taxon>Actinomycetota</taxon>
        <taxon>Actinomycetes</taxon>
        <taxon>Pseudonocardiales</taxon>
        <taxon>Pseudonocardiaceae</taxon>
        <taxon>Actinomycetospora</taxon>
    </lineage>
</organism>
<protein>
    <submittedName>
        <fullName evidence="2">Helix-turn-helix transcriptional regulator</fullName>
    </submittedName>
</protein>
<dbReference type="InterPro" id="IPR043917">
    <property type="entry name" value="DUF5753"/>
</dbReference>